<reference evidence="3" key="1">
    <citation type="submission" date="2025-08" db="UniProtKB">
        <authorList>
            <consortium name="RefSeq"/>
        </authorList>
    </citation>
    <scope>IDENTIFICATION</scope>
    <source>
        <strain evidence="3">11010-0011.00</strain>
        <tissue evidence="3">Whole body</tissue>
    </source>
</reference>
<dbReference type="GO" id="GO:0071209">
    <property type="term" value="F:U7 snRNA binding"/>
    <property type="evidence" value="ECO:0007669"/>
    <property type="project" value="TreeGrafter"/>
</dbReference>
<evidence type="ECO:0000313" key="3">
    <source>
        <dbReference type="RefSeq" id="XP_030387578.1"/>
    </source>
</evidence>
<dbReference type="Proteomes" id="UP000504634">
    <property type="component" value="Unplaced"/>
</dbReference>
<feature type="domain" description="Sm" evidence="1">
    <location>
        <begin position="23"/>
        <end position="82"/>
    </location>
</feature>
<proteinExistence type="predicted"/>
<dbReference type="OrthoDB" id="10256176at2759"/>
<protein>
    <submittedName>
        <fullName evidence="3">U7 snRNA-associated Sm-like protein LSm10</fullName>
    </submittedName>
</protein>
<dbReference type="RefSeq" id="XP_030387578.1">
    <property type="nucleotide sequence ID" value="XM_030531718.1"/>
</dbReference>
<dbReference type="InterPro" id="IPR010920">
    <property type="entry name" value="LSM_dom_sf"/>
</dbReference>
<evidence type="ECO:0000259" key="1">
    <source>
        <dbReference type="Pfam" id="PF01423"/>
    </source>
</evidence>
<keyword evidence="2" id="KW-1185">Reference proteome</keyword>
<dbReference type="GeneID" id="115634145"/>
<dbReference type="CTD" id="84967"/>
<dbReference type="Gene3D" id="2.30.30.100">
    <property type="match status" value="1"/>
</dbReference>
<dbReference type="InterPro" id="IPR052840">
    <property type="entry name" value="U7_snRNA_Sm-like"/>
</dbReference>
<dbReference type="GO" id="GO:0016604">
    <property type="term" value="C:nuclear body"/>
    <property type="evidence" value="ECO:0007669"/>
    <property type="project" value="TreeGrafter"/>
</dbReference>
<dbReference type="CDD" id="cd01733">
    <property type="entry name" value="LSm10"/>
    <property type="match status" value="1"/>
</dbReference>
<dbReference type="AlphaFoldDB" id="A0A6J2UJ98"/>
<organism evidence="2 3">
    <name type="scientific">Drosophila lebanonensis</name>
    <name type="common">Fruit fly</name>
    <name type="synonym">Scaptodrosophila lebanonensis</name>
    <dbReference type="NCBI Taxonomy" id="7225"/>
    <lineage>
        <taxon>Eukaryota</taxon>
        <taxon>Metazoa</taxon>
        <taxon>Ecdysozoa</taxon>
        <taxon>Arthropoda</taxon>
        <taxon>Hexapoda</taxon>
        <taxon>Insecta</taxon>
        <taxon>Pterygota</taxon>
        <taxon>Neoptera</taxon>
        <taxon>Endopterygota</taxon>
        <taxon>Diptera</taxon>
        <taxon>Brachycera</taxon>
        <taxon>Muscomorpha</taxon>
        <taxon>Ephydroidea</taxon>
        <taxon>Drosophilidae</taxon>
        <taxon>Scaptodrosophila</taxon>
    </lineage>
</organism>
<dbReference type="PANTHER" id="PTHR21196:SF1">
    <property type="entry name" value="U7 SNRNA-ASSOCIATED SM-LIKE PROTEIN LSM10"/>
    <property type="match status" value="1"/>
</dbReference>
<dbReference type="InterPro" id="IPR001163">
    <property type="entry name" value="Sm_dom_euk/arc"/>
</dbReference>
<dbReference type="GO" id="GO:0071254">
    <property type="term" value="C:cytoplasmic U snRNP body"/>
    <property type="evidence" value="ECO:0007669"/>
    <property type="project" value="TreeGrafter"/>
</dbReference>
<dbReference type="GO" id="GO:0006398">
    <property type="term" value="P:mRNA 3'-end processing by stem-loop binding and cleavage"/>
    <property type="evidence" value="ECO:0007669"/>
    <property type="project" value="TreeGrafter"/>
</dbReference>
<dbReference type="SUPFAM" id="SSF50182">
    <property type="entry name" value="Sm-like ribonucleoproteins"/>
    <property type="match status" value="1"/>
</dbReference>
<sequence>MQHFSAREKFLISNTLNCVPMMIQGHAVLIDLRNETSVAGVVDMADGQMNIELSNVVLIDRNGHQYAFDYLMVRNRMIRQLHIPPTINMQRELPEAMERGILRRKRVNKTNTKRTFKQKRAEEKHKEIMAQITKQKQTESLMSSGTNG</sequence>
<name>A0A6J2UJ98_DROLE</name>
<dbReference type="Pfam" id="PF01423">
    <property type="entry name" value="LSM"/>
    <property type="match status" value="1"/>
</dbReference>
<dbReference type="PANTHER" id="PTHR21196">
    <property type="entry name" value="U7 SNRNA-ASSOCIATED SM-LIKE PROTEIN LSM10"/>
    <property type="match status" value="1"/>
</dbReference>
<dbReference type="GO" id="GO:0071208">
    <property type="term" value="F:histone pre-mRNA DCP binding"/>
    <property type="evidence" value="ECO:0007669"/>
    <property type="project" value="TreeGrafter"/>
</dbReference>
<gene>
    <name evidence="3" type="primary">LOC115634145</name>
</gene>
<accession>A0A6J2UJ98</accession>
<evidence type="ECO:0000313" key="2">
    <source>
        <dbReference type="Proteomes" id="UP000504634"/>
    </source>
</evidence>